<protein>
    <submittedName>
        <fullName evidence="2">Uncharacterized protein</fullName>
    </submittedName>
</protein>
<dbReference type="GO" id="GO:0005829">
    <property type="term" value="C:cytosol"/>
    <property type="evidence" value="ECO:0007669"/>
    <property type="project" value="TreeGrafter"/>
</dbReference>
<proteinExistence type="predicted"/>
<keyword evidence="3" id="KW-1185">Reference proteome</keyword>
<keyword evidence="1" id="KW-0677">Repeat</keyword>
<name>A0A8S1U686_9CILI</name>
<dbReference type="Pfam" id="PF02493">
    <property type="entry name" value="MORN"/>
    <property type="match status" value="6"/>
</dbReference>
<dbReference type="InterPro" id="IPR003409">
    <property type="entry name" value="MORN"/>
</dbReference>
<dbReference type="PANTHER" id="PTHR43215">
    <property type="entry name" value="RADIAL SPOKE HEAD 1 HOMOLOG"/>
    <property type="match status" value="1"/>
</dbReference>
<gene>
    <name evidence="2" type="ORF">PPENT_87.1.T0330025</name>
</gene>
<dbReference type="PANTHER" id="PTHR43215:SF14">
    <property type="entry name" value="RADIAL SPOKE HEAD 1 HOMOLOG"/>
    <property type="match status" value="1"/>
</dbReference>
<reference evidence="2" key="1">
    <citation type="submission" date="2021-01" db="EMBL/GenBank/DDBJ databases">
        <authorList>
            <consortium name="Genoscope - CEA"/>
            <person name="William W."/>
        </authorList>
    </citation>
    <scope>NUCLEOTIDE SEQUENCE</scope>
</reference>
<organism evidence="2 3">
    <name type="scientific">Paramecium pentaurelia</name>
    <dbReference type="NCBI Taxonomy" id="43138"/>
    <lineage>
        <taxon>Eukaryota</taxon>
        <taxon>Sar</taxon>
        <taxon>Alveolata</taxon>
        <taxon>Ciliophora</taxon>
        <taxon>Intramacronucleata</taxon>
        <taxon>Oligohymenophorea</taxon>
        <taxon>Peniculida</taxon>
        <taxon>Parameciidae</taxon>
        <taxon>Paramecium</taxon>
    </lineage>
</organism>
<evidence type="ECO:0000313" key="3">
    <source>
        <dbReference type="Proteomes" id="UP000689195"/>
    </source>
</evidence>
<dbReference type="AlphaFoldDB" id="A0A8S1U686"/>
<dbReference type="Proteomes" id="UP000689195">
    <property type="component" value="Unassembled WGS sequence"/>
</dbReference>
<evidence type="ECO:0000256" key="1">
    <source>
        <dbReference type="ARBA" id="ARBA00022737"/>
    </source>
</evidence>
<sequence>MIFQFLLCFHFIFRNITIIILQVVKLEWELIVQMQLILKRQNELNNEVKVTKKSESHKVSSFSQQSSNSLIDGVITLKFIERMIQSRQSALLKNQRTQGFRYSQMIKKRKNKQNKLNDKAIVIQKNWKSSQIQRKLQGSQKIIIIVKKSKSKTIIIIIKQLSYSSQQVQKEIFNSLEFGMNNANNVQSREKRPLFVFKNGATYEGEWVGNKRDGKGVQIWPDGARYDGEWVDNKACGKGSFYHVDGDSYIGEWADDIVNGYGVYRQSNGAVYEGYWRNDQQHGKREEKWSDLSSYKGDHFEGKKLGKGKYMRQSGSYFEGDWFENKINGYGEYYWSDDRIYKGSWQNNKMQMVRTYNHKKFHQGDKFQQIVTQSMDIQLEKMCIVLGLVDFQSCLTTLFCAVLRQLSSRQICERGN</sequence>
<accession>A0A8S1U686</accession>
<dbReference type="OrthoDB" id="296831at2759"/>
<dbReference type="EMBL" id="CAJJDO010000033">
    <property type="protein sequence ID" value="CAD8159237.1"/>
    <property type="molecule type" value="Genomic_DNA"/>
</dbReference>
<evidence type="ECO:0000313" key="2">
    <source>
        <dbReference type="EMBL" id="CAD8159237.1"/>
    </source>
</evidence>
<comment type="caution">
    <text evidence="2">The sequence shown here is derived from an EMBL/GenBank/DDBJ whole genome shotgun (WGS) entry which is preliminary data.</text>
</comment>
<dbReference type="SMART" id="SM00698">
    <property type="entry name" value="MORN"/>
    <property type="match status" value="6"/>
</dbReference>